<gene>
    <name evidence="3" type="ORF">SAMN05444682_105168</name>
</gene>
<feature type="domain" description="3-keto-alpha-glucoside-1,2-lyase/3-keto-2-hydroxy-glucal hydratase" evidence="2">
    <location>
        <begin position="216"/>
        <end position="423"/>
    </location>
</feature>
<feature type="chain" id="PRO_5011767631" description="3-keto-alpha-glucoside-1,2-lyase/3-keto-2-hydroxy-glucal hydratase domain-containing protein" evidence="1">
    <location>
        <begin position="24"/>
        <end position="426"/>
    </location>
</feature>
<dbReference type="EMBL" id="FOQO01000005">
    <property type="protein sequence ID" value="SFI70583.1"/>
    <property type="molecule type" value="Genomic_DNA"/>
</dbReference>
<name>A0A1I3KDQ2_9SPHI</name>
<dbReference type="GO" id="GO:0016787">
    <property type="term" value="F:hydrolase activity"/>
    <property type="evidence" value="ECO:0007669"/>
    <property type="project" value="InterPro"/>
</dbReference>
<evidence type="ECO:0000256" key="1">
    <source>
        <dbReference type="SAM" id="SignalP"/>
    </source>
</evidence>
<accession>A0A1I3KDQ2</accession>
<dbReference type="OrthoDB" id="9806233at2"/>
<dbReference type="InterPro" id="IPR010496">
    <property type="entry name" value="AL/BT2_dom"/>
</dbReference>
<dbReference type="Proteomes" id="UP000198670">
    <property type="component" value="Unassembled WGS sequence"/>
</dbReference>
<dbReference type="AlphaFoldDB" id="A0A1I3KDQ2"/>
<organism evidence="3 4">
    <name type="scientific">Parapedobacter indicus</name>
    <dbReference type="NCBI Taxonomy" id="1477437"/>
    <lineage>
        <taxon>Bacteria</taxon>
        <taxon>Pseudomonadati</taxon>
        <taxon>Bacteroidota</taxon>
        <taxon>Sphingobacteriia</taxon>
        <taxon>Sphingobacteriales</taxon>
        <taxon>Sphingobacteriaceae</taxon>
        <taxon>Parapedobacter</taxon>
    </lineage>
</organism>
<keyword evidence="4" id="KW-1185">Reference proteome</keyword>
<dbReference type="STRING" id="1477437.SAMN05444682_105168"/>
<protein>
    <recommendedName>
        <fullName evidence="2">3-keto-alpha-glucoside-1,2-lyase/3-keto-2-hydroxy-glucal hydratase domain-containing protein</fullName>
    </recommendedName>
</protein>
<keyword evidence="1" id="KW-0732">Signal</keyword>
<evidence type="ECO:0000313" key="3">
    <source>
        <dbReference type="EMBL" id="SFI70583.1"/>
    </source>
</evidence>
<sequence length="426" mass="46595">MKTTFILSVATALTSVAFTPALAGQLRTNTKSEGLFNGRNLAGWTNVNTARDTWVVKEHALYCSGSPTGYLRTDEMYENYILDFEWFSVNGRDLPELFIHSDALPAVGSPFPRGIKGPALGAGLAATGGASIKPRRFAGNIILGGLWNSYRLESLGGTIVVSVNGKEIARGTAAMPRKGHIAFAATGPTIAYRNIKVDRLPTHHPTANQVAAAGTGWTTLFSGEQLDHWELKPGHRGHWVARDWLIDYDGKSEEKDKCLWSKTSFMDFMLIADVRFTREPETMPAPVILPSGEPALNEDGSAKTVDLPYFGDTGIYLRGHSKNQINIGNRYIGSGEIYGYRVDRNLPAEVRAGVTPTVKADKPVGEWNRFIITMVGDRITVELNGQVVIDQAVLPGIAPAGPIALQDDHWNDNRFQFANVFIKPLD</sequence>
<evidence type="ECO:0000313" key="4">
    <source>
        <dbReference type="Proteomes" id="UP000198670"/>
    </source>
</evidence>
<dbReference type="RefSeq" id="WP_090626841.1">
    <property type="nucleotide sequence ID" value="NZ_FOQO01000005.1"/>
</dbReference>
<reference evidence="3 4" key="1">
    <citation type="submission" date="2016-10" db="EMBL/GenBank/DDBJ databases">
        <authorList>
            <person name="de Groot N.N."/>
        </authorList>
    </citation>
    <scope>NUCLEOTIDE SEQUENCE [LARGE SCALE GENOMIC DNA]</scope>
    <source>
        <strain evidence="3 4">RK1</strain>
    </source>
</reference>
<feature type="signal peptide" evidence="1">
    <location>
        <begin position="1"/>
        <end position="23"/>
    </location>
</feature>
<proteinExistence type="predicted"/>
<dbReference type="Gene3D" id="2.60.120.560">
    <property type="entry name" value="Exo-inulinase, domain 1"/>
    <property type="match status" value="2"/>
</dbReference>
<evidence type="ECO:0000259" key="2">
    <source>
        <dbReference type="Pfam" id="PF06439"/>
    </source>
</evidence>
<feature type="domain" description="3-keto-alpha-glucoside-1,2-lyase/3-keto-2-hydroxy-glucal hydratase" evidence="2">
    <location>
        <begin position="34"/>
        <end position="197"/>
    </location>
</feature>
<dbReference type="Pfam" id="PF06439">
    <property type="entry name" value="3keto-disac_hyd"/>
    <property type="match status" value="2"/>
</dbReference>